<protein>
    <submittedName>
        <fullName evidence="2">Uncharacterized protein</fullName>
    </submittedName>
</protein>
<proteinExistence type="predicted"/>
<dbReference type="EMBL" id="CYRY02016289">
    <property type="protein sequence ID" value="VCW90750.1"/>
    <property type="molecule type" value="Genomic_DNA"/>
</dbReference>
<gene>
    <name evidence="2" type="ORF">BN2614_LOCUS2</name>
</gene>
<reference evidence="2 3" key="1">
    <citation type="submission" date="2018-10" db="EMBL/GenBank/DDBJ databases">
        <authorList>
            <person name="Ekblom R."/>
            <person name="Jareborg N."/>
        </authorList>
    </citation>
    <scope>NUCLEOTIDE SEQUENCE [LARGE SCALE GENOMIC DNA]</scope>
    <source>
        <tissue evidence="2">Muscle</tissue>
    </source>
</reference>
<keyword evidence="3" id="KW-1185">Reference proteome</keyword>
<dbReference type="AlphaFoldDB" id="A0A9X9LTC7"/>
<name>A0A9X9LTC7_GULGU</name>
<comment type="caution">
    <text evidence="2">The sequence shown here is derived from an EMBL/GenBank/DDBJ whole genome shotgun (WGS) entry which is preliminary data.</text>
</comment>
<evidence type="ECO:0000313" key="3">
    <source>
        <dbReference type="Proteomes" id="UP000269945"/>
    </source>
</evidence>
<feature type="region of interest" description="Disordered" evidence="1">
    <location>
        <begin position="35"/>
        <end position="59"/>
    </location>
</feature>
<dbReference type="Proteomes" id="UP000269945">
    <property type="component" value="Unassembled WGS sequence"/>
</dbReference>
<organism evidence="2 3">
    <name type="scientific">Gulo gulo</name>
    <name type="common">Wolverine</name>
    <name type="synonym">Gluton</name>
    <dbReference type="NCBI Taxonomy" id="48420"/>
    <lineage>
        <taxon>Eukaryota</taxon>
        <taxon>Metazoa</taxon>
        <taxon>Chordata</taxon>
        <taxon>Craniata</taxon>
        <taxon>Vertebrata</taxon>
        <taxon>Euteleostomi</taxon>
        <taxon>Mammalia</taxon>
        <taxon>Eutheria</taxon>
        <taxon>Laurasiatheria</taxon>
        <taxon>Carnivora</taxon>
        <taxon>Caniformia</taxon>
        <taxon>Musteloidea</taxon>
        <taxon>Mustelidae</taxon>
        <taxon>Guloninae</taxon>
        <taxon>Gulo</taxon>
    </lineage>
</organism>
<sequence>MTDLACRAHSHCSPWRHYCFHPQLLQLLATLSRGPAKRPLPDSSTWRGSASRRSSQQEDEIWVQGEGELGGQQGGGIYLGQLNLL</sequence>
<accession>A0A9X9LTC7</accession>
<feature type="compositionally biased region" description="Polar residues" evidence="1">
    <location>
        <begin position="42"/>
        <end position="54"/>
    </location>
</feature>
<evidence type="ECO:0000313" key="2">
    <source>
        <dbReference type="EMBL" id="VCW90750.1"/>
    </source>
</evidence>
<evidence type="ECO:0000256" key="1">
    <source>
        <dbReference type="SAM" id="MobiDB-lite"/>
    </source>
</evidence>